<evidence type="ECO:0000256" key="1">
    <source>
        <dbReference type="ARBA" id="ARBA00022491"/>
    </source>
</evidence>
<keyword evidence="2 3" id="KW-0238">DNA-binding</keyword>
<dbReference type="PROSITE" id="PS50977">
    <property type="entry name" value="HTH_TETR_2"/>
    <property type="match status" value="1"/>
</dbReference>
<sequence>MNEKKRKILIAAMKLFSKTSFHQTSMQQVADVCGVSKGSLYTHFKSKEELLSDIFSYYYQLLNDQIASSAKDSDTVQEAFIREIAIRIRHYCEFQEFFLMQMNEIKGLEDKSLNQFVRHENAKLVRKTGKSIVSVFGQEAAPYAADLTATLKGMLTSYMRGVLEEGTACDFNALAHFLFIQLEAAAQTLIEKQPEPFFTAPLMQELSEGWQEETVHPLHIVRKMKETAAASQAETIMVESVDILEKELMEMKPRRAVLSGMIRNLKESENLAELAEELEKTIVNMPATTLI</sequence>
<gene>
    <name evidence="5" type="ORF">F9802_12980</name>
</gene>
<dbReference type="AlphaFoldDB" id="A0A6I1FIA6"/>
<dbReference type="InterPro" id="IPR009057">
    <property type="entry name" value="Homeodomain-like_sf"/>
</dbReference>
<evidence type="ECO:0000259" key="4">
    <source>
        <dbReference type="PROSITE" id="PS50977"/>
    </source>
</evidence>
<dbReference type="InterPro" id="IPR050624">
    <property type="entry name" value="HTH-type_Tx_Regulator"/>
</dbReference>
<dbReference type="PRINTS" id="PR00455">
    <property type="entry name" value="HTHTETR"/>
</dbReference>
<dbReference type="Proteomes" id="UP000429595">
    <property type="component" value="Unassembled WGS sequence"/>
</dbReference>
<dbReference type="PROSITE" id="PS01081">
    <property type="entry name" value="HTH_TETR_1"/>
    <property type="match status" value="1"/>
</dbReference>
<feature type="domain" description="HTH tetR-type" evidence="4">
    <location>
        <begin position="2"/>
        <end position="62"/>
    </location>
</feature>
<reference evidence="5 6" key="1">
    <citation type="submission" date="2019-10" db="EMBL/GenBank/DDBJ databases">
        <title>Bacillus aerolatum sp. nov., isolated from bioaerosol of sport playgrounds.</title>
        <authorList>
            <person name="Chen P."/>
            <person name="Zhang G."/>
        </authorList>
    </citation>
    <scope>NUCLEOTIDE SEQUENCE [LARGE SCALE GENOMIC DNA]</scope>
    <source>
        <strain evidence="5 6">CX253</strain>
    </source>
</reference>
<dbReference type="Gene3D" id="1.10.357.10">
    <property type="entry name" value="Tetracycline Repressor, domain 2"/>
    <property type="match status" value="1"/>
</dbReference>
<accession>A0A6I1FIA6</accession>
<evidence type="ECO:0000313" key="6">
    <source>
        <dbReference type="Proteomes" id="UP000429595"/>
    </source>
</evidence>
<comment type="caution">
    <text evidence="5">The sequence shown here is derived from an EMBL/GenBank/DDBJ whole genome shotgun (WGS) entry which is preliminary data.</text>
</comment>
<proteinExistence type="predicted"/>
<keyword evidence="6" id="KW-1185">Reference proteome</keyword>
<evidence type="ECO:0000256" key="2">
    <source>
        <dbReference type="ARBA" id="ARBA00023125"/>
    </source>
</evidence>
<dbReference type="GO" id="GO:0003677">
    <property type="term" value="F:DNA binding"/>
    <property type="evidence" value="ECO:0007669"/>
    <property type="project" value="UniProtKB-UniRule"/>
</dbReference>
<dbReference type="PANTHER" id="PTHR43479:SF22">
    <property type="entry name" value="TRANSCRIPTIONAL REGULATOR, TETR FAMILY"/>
    <property type="match status" value="1"/>
</dbReference>
<dbReference type="EMBL" id="WEIO01000007">
    <property type="protein sequence ID" value="KAB7705973.1"/>
    <property type="molecule type" value="Genomic_DNA"/>
</dbReference>
<protein>
    <submittedName>
        <fullName evidence="5">TetR family transcriptional regulator</fullName>
    </submittedName>
</protein>
<dbReference type="InterPro" id="IPR023772">
    <property type="entry name" value="DNA-bd_HTH_TetR-type_CS"/>
</dbReference>
<evidence type="ECO:0000256" key="3">
    <source>
        <dbReference type="PROSITE-ProRule" id="PRU00335"/>
    </source>
</evidence>
<keyword evidence="1" id="KW-0678">Repressor</keyword>
<evidence type="ECO:0000313" key="5">
    <source>
        <dbReference type="EMBL" id="KAB7705973.1"/>
    </source>
</evidence>
<dbReference type="Pfam" id="PF00440">
    <property type="entry name" value="TetR_N"/>
    <property type="match status" value="1"/>
</dbReference>
<name>A0A6I1FIA6_9BACI</name>
<dbReference type="PANTHER" id="PTHR43479">
    <property type="entry name" value="ACREF/ENVCD OPERON REPRESSOR-RELATED"/>
    <property type="match status" value="1"/>
</dbReference>
<feature type="DNA-binding region" description="H-T-H motif" evidence="3">
    <location>
        <begin position="25"/>
        <end position="44"/>
    </location>
</feature>
<organism evidence="5 6">
    <name type="scientific">Bacillus aerolatus</name>
    <dbReference type="NCBI Taxonomy" id="2653354"/>
    <lineage>
        <taxon>Bacteria</taxon>
        <taxon>Bacillati</taxon>
        <taxon>Bacillota</taxon>
        <taxon>Bacilli</taxon>
        <taxon>Bacillales</taxon>
        <taxon>Bacillaceae</taxon>
        <taxon>Bacillus</taxon>
    </lineage>
</organism>
<dbReference type="SUPFAM" id="SSF46689">
    <property type="entry name" value="Homeodomain-like"/>
    <property type="match status" value="1"/>
</dbReference>
<dbReference type="RefSeq" id="WP_152152588.1">
    <property type="nucleotide sequence ID" value="NZ_WEIO01000007.1"/>
</dbReference>
<dbReference type="InterPro" id="IPR001647">
    <property type="entry name" value="HTH_TetR"/>
</dbReference>